<sequence>MNADIPRTKQNPEPDSLPNFHTHTALCRHAEGMPEDYIREAAKAGCSALGFSDHCPWPSESAARFWPETRMREDQLPLYLTEVKKAEETARRGGFRFPVYTGFECEWDASMRSWYKDDLLGGFGADYLVLGSHWLTMDNGYHLYIAEVTDQPSLLHRYTDQTIEGMASGFFRFLAHPDMFMSGWKEWDAEAEACAKALIAAAKDLGLPLEVNGFGMIKPPNRTTRGIRFQYPYREFWELAAAEDVKVICNSDAHAPSLVLQNARHAREFALEAGIRPENIMEDILQ</sequence>
<evidence type="ECO:0000256" key="8">
    <source>
        <dbReference type="RuleBase" id="RU366003"/>
    </source>
</evidence>
<keyword evidence="5 8" id="KW-0378">Hydrolase</keyword>
<gene>
    <name evidence="11" type="ORF">IAA96_03500</name>
</gene>
<reference evidence="11" key="1">
    <citation type="submission" date="2020-10" db="EMBL/GenBank/DDBJ databases">
        <authorList>
            <person name="Gilroy R."/>
        </authorList>
    </citation>
    <scope>NUCLEOTIDE SEQUENCE</scope>
    <source>
        <strain evidence="11">B3-4054</strain>
    </source>
</reference>
<feature type="region of interest" description="Disordered" evidence="9">
    <location>
        <begin position="1"/>
        <end position="21"/>
    </location>
</feature>
<evidence type="ECO:0000256" key="4">
    <source>
        <dbReference type="ARBA" id="ARBA00022605"/>
    </source>
</evidence>
<dbReference type="GO" id="GO:0004401">
    <property type="term" value="F:histidinol-phosphatase activity"/>
    <property type="evidence" value="ECO:0007669"/>
    <property type="project" value="UniProtKB-UniRule"/>
</dbReference>
<dbReference type="PANTHER" id="PTHR21039:SF0">
    <property type="entry name" value="HISTIDINOL-PHOSPHATASE"/>
    <property type="match status" value="1"/>
</dbReference>
<organism evidence="11 12">
    <name type="scientific">Candidatus Avitreponema avistercoris</name>
    <dbReference type="NCBI Taxonomy" id="2840705"/>
    <lineage>
        <taxon>Bacteria</taxon>
        <taxon>Pseudomonadati</taxon>
        <taxon>Spirochaetota</taxon>
        <taxon>Spirochaetia</taxon>
        <taxon>Spirochaetales</taxon>
        <taxon>Candidatus Avitreponema</taxon>
    </lineage>
</organism>
<dbReference type="Pfam" id="PF02811">
    <property type="entry name" value="PHP"/>
    <property type="match status" value="1"/>
</dbReference>
<evidence type="ECO:0000256" key="2">
    <source>
        <dbReference type="ARBA" id="ARBA00009152"/>
    </source>
</evidence>
<dbReference type="Proteomes" id="UP000823616">
    <property type="component" value="Unassembled WGS sequence"/>
</dbReference>
<evidence type="ECO:0000256" key="9">
    <source>
        <dbReference type="SAM" id="MobiDB-lite"/>
    </source>
</evidence>
<feature type="compositionally biased region" description="Basic and acidic residues" evidence="9">
    <location>
        <begin position="1"/>
        <end position="12"/>
    </location>
</feature>
<dbReference type="GO" id="GO:0000105">
    <property type="term" value="P:L-histidine biosynthetic process"/>
    <property type="evidence" value="ECO:0007669"/>
    <property type="project" value="UniProtKB-UniRule"/>
</dbReference>
<evidence type="ECO:0000256" key="1">
    <source>
        <dbReference type="ARBA" id="ARBA00004970"/>
    </source>
</evidence>
<dbReference type="EMBL" id="JADIMS010000055">
    <property type="protein sequence ID" value="MBO8450152.1"/>
    <property type="molecule type" value="Genomic_DNA"/>
</dbReference>
<evidence type="ECO:0000256" key="5">
    <source>
        <dbReference type="ARBA" id="ARBA00022801"/>
    </source>
</evidence>
<accession>A0A9D9HH93</accession>
<dbReference type="GO" id="GO:0005737">
    <property type="term" value="C:cytoplasm"/>
    <property type="evidence" value="ECO:0007669"/>
    <property type="project" value="TreeGrafter"/>
</dbReference>
<dbReference type="InterPro" id="IPR004013">
    <property type="entry name" value="PHP_dom"/>
</dbReference>
<evidence type="ECO:0000313" key="11">
    <source>
        <dbReference type="EMBL" id="MBO8450152.1"/>
    </source>
</evidence>
<dbReference type="PANTHER" id="PTHR21039">
    <property type="entry name" value="HISTIDINOL PHOSPHATASE-RELATED"/>
    <property type="match status" value="1"/>
</dbReference>
<keyword evidence="4 8" id="KW-0028">Amino-acid biosynthesis</keyword>
<protein>
    <recommendedName>
        <fullName evidence="3 8">Histidinol-phosphatase</fullName>
        <shortName evidence="8">HolPase</shortName>
        <ecNumber evidence="3 8">3.1.3.15</ecNumber>
    </recommendedName>
</protein>
<dbReference type="CDD" id="cd12110">
    <property type="entry name" value="PHP_HisPPase_Hisj_like"/>
    <property type="match status" value="1"/>
</dbReference>
<dbReference type="EC" id="3.1.3.15" evidence="3 8"/>
<dbReference type="AlphaFoldDB" id="A0A9D9HH93"/>
<evidence type="ECO:0000256" key="3">
    <source>
        <dbReference type="ARBA" id="ARBA00013085"/>
    </source>
</evidence>
<dbReference type="SUPFAM" id="SSF89550">
    <property type="entry name" value="PHP domain-like"/>
    <property type="match status" value="1"/>
</dbReference>
<comment type="caution">
    <text evidence="11">The sequence shown here is derived from an EMBL/GenBank/DDBJ whole genome shotgun (WGS) entry which is preliminary data.</text>
</comment>
<comment type="pathway">
    <text evidence="1 8">Amino-acid biosynthesis; L-histidine biosynthesis; L-histidine from 5-phospho-alpha-D-ribose 1-diphosphate: step 8/9.</text>
</comment>
<name>A0A9D9HH93_9SPIR</name>
<dbReference type="InterPro" id="IPR010140">
    <property type="entry name" value="Histidinol_P_phosphatase_HisJ"/>
</dbReference>
<evidence type="ECO:0000256" key="6">
    <source>
        <dbReference type="ARBA" id="ARBA00023102"/>
    </source>
</evidence>
<dbReference type="InterPro" id="IPR016195">
    <property type="entry name" value="Pol/histidinol_Pase-like"/>
</dbReference>
<proteinExistence type="inferred from homology"/>
<comment type="similarity">
    <text evidence="2 8">Belongs to the PHP hydrolase family. HisK subfamily.</text>
</comment>
<evidence type="ECO:0000259" key="10">
    <source>
        <dbReference type="Pfam" id="PF02811"/>
    </source>
</evidence>
<comment type="catalytic activity">
    <reaction evidence="7 8">
        <text>L-histidinol phosphate + H2O = L-histidinol + phosphate</text>
        <dbReference type="Rhea" id="RHEA:14465"/>
        <dbReference type="ChEBI" id="CHEBI:15377"/>
        <dbReference type="ChEBI" id="CHEBI:43474"/>
        <dbReference type="ChEBI" id="CHEBI:57699"/>
        <dbReference type="ChEBI" id="CHEBI:57980"/>
        <dbReference type="EC" id="3.1.3.15"/>
    </reaction>
</comment>
<reference evidence="11" key="2">
    <citation type="journal article" date="2021" name="PeerJ">
        <title>Extensive microbial diversity within the chicken gut microbiome revealed by metagenomics and culture.</title>
        <authorList>
            <person name="Gilroy R."/>
            <person name="Ravi A."/>
            <person name="Getino M."/>
            <person name="Pursley I."/>
            <person name="Horton D.L."/>
            <person name="Alikhan N.F."/>
            <person name="Baker D."/>
            <person name="Gharbi K."/>
            <person name="Hall N."/>
            <person name="Watson M."/>
            <person name="Adriaenssens E.M."/>
            <person name="Foster-Nyarko E."/>
            <person name="Jarju S."/>
            <person name="Secka A."/>
            <person name="Antonio M."/>
            <person name="Oren A."/>
            <person name="Chaudhuri R.R."/>
            <person name="La Ragione R."/>
            <person name="Hildebrand F."/>
            <person name="Pallen M.J."/>
        </authorList>
    </citation>
    <scope>NUCLEOTIDE SEQUENCE</scope>
    <source>
        <strain evidence="11">B3-4054</strain>
    </source>
</reference>
<feature type="domain" description="PHP" evidence="10">
    <location>
        <begin position="20"/>
        <end position="212"/>
    </location>
</feature>
<keyword evidence="6 8" id="KW-0368">Histidine biosynthesis</keyword>
<dbReference type="Gene3D" id="3.20.20.140">
    <property type="entry name" value="Metal-dependent hydrolases"/>
    <property type="match status" value="1"/>
</dbReference>
<evidence type="ECO:0000313" key="12">
    <source>
        <dbReference type="Proteomes" id="UP000823616"/>
    </source>
</evidence>
<evidence type="ECO:0000256" key="7">
    <source>
        <dbReference type="ARBA" id="ARBA00049158"/>
    </source>
</evidence>